<protein>
    <submittedName>
        <fullName evidence="3">Uncharacterized protein</fullName>
    </submittedName>
</protein>
<accession>A0AAD2K816</accession>
<feature type="region of interest" description="Disordered" evidence="1">
    <location>
        <begin position="1"/>
        <end position="26"/>
    </location>
</feature>
<proteinExistence type="predicted"/>
<gene>
    <name evidence="3" type="ORF">MYCIT1_LOCUS37450</name>
</gene>
<evidence type="ECO:0000313" key="3">
    <source>
        <dbReference type="EMBL" id="CAK5284307.1"/>
    </source>
</evidence>
<keyword evidence="2" id="KW-0472">Membrane</keyword>
<dbReference type="Proteomes" id="UP001295794">
    <property type="component" value="Unassembled WGS sequence"/>
</dbReference>
<organism evidence="3 4">
    <name type="scientific">Mycena citricolor</name>
    <dbReference type="NCBI Taxonomy" id="2018698"/>
    <lineage>
        <taxon>Eukaryota</taxon>
        <taxon>Fungi</taxon>
        <taxon>Dikarya</taxon>
        <taxon>Basidiomycota</taxon>
        <taxon>Agaricomycotina</taxon>
        <taxon>Agaricomycetes</taxon>
        <taxon>Agaricomycetidae</taxon>
        <taxon>Agaricales</taxon>
        <taxon>Marasmiineae</taxon>
        <taxon>Mycenaceae</taxon>
        <taxon>Mycena</taxon>
    </lineage>
</organism>
<feature type="transmembrane region" description="Helical" evidence="2">
    <location>
        <begin position="217"/>
        <end position="243"/>
    </location>
</feature>
<feature type="region of interest" description="Disordered" evidence="1">
    <location>
        <begin position="279"/>
        <end position="318"/>
    </location>
</feature>
<feature type="compositionally biased region" description="Polar residues" evidence="1">
    <location>
        <begin position="290"/>
        <end position="317"/>
    </location>
</feature>
<keyword evidence="2" id="KW-1133">Transmembrane helix</keyword>
<feature type="region of interest" description="Disordered" evidence="1">
    <location>
        <begin position="336"/>
        <end position="368"/>
    </location>
</feature>
<evidence type="ECO:0000256" key="2">
    <source>
        <dbReference type="SAM" id="Phobius"/>
    </source>
</evidence>
<evidence type="ECO:0000313" key="4">
    <source>
        <dbReference type="Proteomes" id="UP001295794"/>
    </source>
</evidence>
<evidence type="ECO:0000256" key="1">
    <source>
        <dbReference type="SAM" id="MobiDB-lite"/>
    </source>
</evidence>
<dbReference type="EMBL" id="CAVNYO010000478">
    <property type="protein sequence ID" value="CAK5284307.1"/>
    <property type="molecule type" value="Genomic_DNA"/>
</dbReference>
<comment type="caution">
    <text evidence="3">The sequence shown here is derived from an EMBL/GenBank/DDBJ whole genome shotgun (WGS) entry which is preliminary data.</text>
</comment>
<name>A0AAD2K816_9AGAR</name>
<keyword evidence="4" id="KW-1185">Reference proteome</keyword>
<keyword evidence="2" id="KW-0812">Transmembrane</keyword>
<reference evidence="3" key="1">
    <citation type="submission" date="2023-11" db="EMBL/GenBank/DDBJ databases">
        <authorList>
            <person name="De Vega J J."/>
            <person name="De Vega J J."/>
        </authorList>
    </citation>
    <scope>NUCLEOTIDE SEQUENCE</scope>
</reference>
<sequence length="368" mass="39707">MPASLVLRDPWPERTPEPRAASKAGAISPRDAAYRLRVGTSKSKLARQIVADQSTVAAAKTQCETFSGNEVMSCFPTADIVIPQHQWATFVWNSNNPLFVQSNRVDVYLFHGDSLQQIFRIPNLVNPKNQAGSVTAQVNDSWWGTRGSNWAGQNISYPFYWLIQPAGESLTDGLQRPQATFSAVHSYNDHKCCRGFSTGGLVTGSVQASTGDPFPSWAIGVIVVGLVLLVSVVALMLFGIYYLRERERHRGGPYSQTGSPLSGGPDMAQADEAIVGGAIGAGGGNRLARESSTTSHGHRTSQSLSHGHSQRTTSPDSALTRAFSGADAAIMAQAFRKELRHAGGPLDEEEEDPEGARTPVRHEHDTLL</sequence>
<dbReference type="AlphaFoldDB" id="A0AAD2K816"/>